<name>A0A3P8UE03_CYNSE</name>
<protein>
    <submittedName>
        <fullName evidence="1">Uncharacterized protein</fullName>
    </submittedName>
</protein>
<evidence type="ECO:0000313" key="2">
    <source>
        <dbReference type="Proteomes" id="UP000265120"/>
    </source>
</evidence>
<reference evidence="1 2" key="1">
    <citation type="journal article" date="2014" name="Nat. Genet.">
        <title>Whole-genome sequence of a flatfish provides insights into ZW sex chromosome evolution and adaptation to a benthic lifestyle.</title>
        <authorList>
            <person name="Chen S."/>
            <person name="Zhang G."/>
            <person name="Shao C."/>
            <person name="Huang Q."/>
            <person name="Liu G."/>
            <person name="Zhang P."/>
            <person name="Song W."/>
            <person name="An N."/>
            <person name="Chalopin D."/>
            <person name="Volff J.N."/>
            <person name="Hong Y."/>
            <person name="Li Q."/>
            <person name="Sha Z."/>
            <person name="Zhou H."/>
            <person name="Xie M."/>
            <person name="Yu Q."/>
            <person name="Liu Y."/>
            <person name="Xiang H."/>
            <person name="Wang N."/>
            <person name="Wu K."/>
            <person name="Yang C."/>
            <person name="Zhou Q."/>
            <person name="Liao X."/>
            <person name="Yang L."/>
            <person name="Hu Q."/>
            <person name="Zhang J."/>
            <person name="Meng L."/>
            <person name="Jin L."/>
            <person name="Tian Y."/>
            <person name="Lian J."/>
            <person name="Yang J."/>
            <person name="Miao G."/>
            <person name="Liu S."/>
            <person name="Liang Z."/>
            <person name="Yan F."/>
            <person name="Li Y."/>
            <person name="Sun B."/>
            <person name="Zhang H."/>
            <person name="Zhang J."/>
            <person name="Zhu Y."/>
            <person name="Du M."/>
            <person name="Zhao Y."/>
            <person name="Schartl M."/>
            <person name="Tang Q."/>
            <person name="Wang J."/>
        </authorList>
    </citation>
    <scope>NUCLEOTIDE SEQUENCE</scope>
</reference>
<organism evidence="1 2">
    <name type="scientific">Cynoglossus semilaevis</name>
    <name type="common">Tongue sole</name>
    <dbReference type="NCBI Taxonomy" id="244447"/>
    <lineage>
        <taxon>Eukaryota</taxon>
        <taxon>Metazoa</taxon>
        <taxon>Chordata</taxon>
        <taxon>Craniata</taxon>
        <taxon>Vertebrata</taxon>
        <taxon>Euteleostomi</taxon>
        <taxon>Actinopterygii</taxon>
        <taxon>Neopterygii</taxon>
        <taxon>Teleostei</taxon>
        <taxon>Neoteleostei</taxon>
        <taxon>Acanthomorphata</taxon>
        <taxon>Carangaria</taxon>
        <taxon>Pleuronectiformes</taxon>
        <taxon>Pleuronectoidei</taxon>
        <taxon>Cynoglossidae</taxon>
        <taxon>Cynoglossinae</taxon>
        <taxon>Cynoglossus</taxon>
    </lineage>
</organism>
<sequence length="132" mass="14732">MLKNNLPWKKHGKGGVGGLKTTEHSCLNPQYHVSLLVVRIHVQSLGVQFAQLGENALDVVQVIYSLIQTFHHCLPVVLHTSILPDAKIPLGPGVNDQAPVETQFPEFFSDRHIGIAPPHGRCRKMSNIRRYK</sequence>
<dbReference type="Ensembl" id="ENSCSET00000001488.1">
    <property type="protein sequence ID" value="ENSCSEP00000001458.1"/>
    <property type="gene ID" value="ENSCSEG00000000995.1"/>
</dbReference>
<accession>A0A3P8UE03</accession>
<evidence type="ECO:0000313" key="1">
    <source>
        <dbReference type="Ensembl" id="ENSCSEP00000001458.1"/>
    </source>
</evidence>
<dbReference type="InParanoid" id="A0A3P8UE03"/>
<proteinExistence type="predicted"/>
<reference evidence="1" key="2">
    <citation type="submission" date="2025-08" db="UniProtKB">
        <authorList>
            <consortium name="Ensembl"/>
        </authorList>
    </citation>
    <scope>IDENTIFICATION</scope>
</reference>
<reference evidence="1" key="3">
    <citation type="submission" date="2025-09" db="UniProtKB">
        <authorList>
            <consortium name="Ensembl"/>
        </authorList>
    </citation>
    <scope>IDENTIFICATION</scope>
</reference>
<keyword evidence="2" id="KW-1185">Reference proteome</keyword>
<dbReference type="AlphaFoldDB" id="A0A3P8UE03"/>
<dbReference type="Proteomes" id="UP000265120">
    <property type="component" value="Chromosome 8"/>
</dbReference>